<dbReference type="UniPathway" id="UPA00196"/>
<evidence type="ECO:0000259" key="4">
    <source>
        <dbReference type="Pfam" id="PF10181"/>
    </source>
</evidence>
<keyword evidence="3" id="KW-0812">Transmembrane</keyword>
<dbReference type="InterPro" id="IPR044215">
    <property type="entry name" value="PIG-H"/>
</dbReference>
<evidence type="ECO:0000256" key="3">
    <source>
        <dbReference type="SAM" id="Phobius"/>
    </source>
</evidence>
<keyword evidence="3" id="KW-1133">Transmembrane helix</keyword>
<dbReference type="InParanoid" id="A0A151ZSC7"/>
<keyword evidence="3" id="KW-0472">Membrane</keyword>
<dbReference type="OrthoDB" id="6256716at2759"/>
<dbReference type="InterPro" id="IPR019328">
    <property type="entry name" value="PIGH-H_dom"/>
</dbReference>
<sequence>MDYNCIYINNDVREYKISRKDKSILSKFDYSLFVIFSILLLAFNFNIFRMFKFFATYLLVFLIIVRLVSKLYIAKEESLIVMRELGVQLKRKYYFRPEIIEFIDKTKIEQIIINEGITHHSVIFYMCFLVEGKNKMVLAFEDLVPRRDVLLQIYRGTLALMYGNSESDD</sequence>
<protein>
    <recommendedName>
        <fullName evidence="4">Phosphatidylinositol N-acetylglucosaminyltransferase subunit H conserved domain-containing protein</fullName>
    </recommendedName>
</protein>
<evidence type="ECO:0000313" key="6">
    <source>
        <dbReference type="Proteomes" id="UP000076078"/>
    </source>
</evidence>
<dbReference type="GO" id="GO:0000506">
    <property type="term" value="C:glycosylphosphatidylinositol-N-acetylglucosaminyltransferase (GPI-GnT) complex"/>
    <property type="evidence" value="ECO:0007669"/>
    <property type="project" value="InterPro"/>
</dbReference>
<feature type="domain" description="Phosphatidylinositol N-acetylglucosaminyltransferase subunit H conserved" evidence="4">
    <location>
        <begin position="78"/>
        <end position="141"/>
    </location>
</feature>
<dbReference type="Pfam" id="PF10181">
    <property type="entry name" value="PIG-H"/>
    <property type="match status" value="1"/>
</dbReference>
<evidence type="ECO:0000256" key="1">
    <source>
        <dbReference type="ARBA" id="ARBA00004687"/>
    </source>
</evidence>
<organism evidence="5 6">
    <name type="scientific">Tieghemostelium lacteum</name>
    <name type="common">Slime mold</name>
    <name type="synonym">Dictyostelium lacteum</name>
    <dbReference type="NCBI Taxonomy" id="361077"/>
    <lineage>
        <taxon>Eukaryota</taxon>
        <taxon>Amoebozoa</taxon>
        <taxon>Evosea</taxon>
        <taxon>Eumycetozoa</taxon>
        <taxon>Dictyostelia</taxon>
        <taxon>Dictyosteliales</taxon>
        <taxon>Raperosteliaceae</taxon>
        <taxon>Tieghemostelium</taxon>
    </lineage>
</organism>
<dbReference type="AlphaFoldDB" id="A0A151ZSC7"/>
<comment type="similarity">
    <text evidence="2">Belongs to the PIGH family.</text>
</comment>
<comment type="pathway">
    <text evidence="1">Glycolipid biosynthesis; glycosylphosphatidylinositol-anchor biosynthesis.</text>
</comment>
<evidence type="ECO:0000256" key="2">
    <source>
        <dbReference type="ARBA" id="ARBA00009610"/>
    </source>
</evidence>
<dbReference type="FunCoup" id="A0A151ZSC7">
    <property type="interactions" value="51"/>
</dbReference>
<dbReference type="Proteomes" id="UP000076078">
    <property type="component" value="Unassembled WGS sequence"/>
</dbReference>
<feature type="transmembrane region" description="Helical" evidence="3">
    <location>
        <begin position="28"/>
        <end position="48"/>
    </location>
</feature>
<comment type="caution">
    <text evidence="5">The sequence shown here is derived from an EMBL/GenBank/DDBJ whole genome shotgun (WGS) entry which is preliminary data.</text>
</comment>
<gene>
    <name evidence="5" type="ORF">DLAC_11575</name>
</gene>
<accession>A0A151ZSC7</accession>
<dbReference type="GO" id="GO:0006506">
    <property type="term" value="P:GPI anchor biosynthetic process"/>
    <property type="evidence" value="ECO:0007669"/>
    <property type="project" value="UniProtKB-UniPathway"/>
</dbReference>
<dbReference type="OMA" id="CIYINND"/>
<name>A0A151ZSC7_TIELA</name>
<evidence type="ECO:0000313" key="5">
    <source>
        <dbReference type="EMBL" id="KYQ96829.1"/>
    </source>
</evidence>
<feature type="transmembrane region" description="Helical" evidence="3">
    <location>
        <begin position="54"/>
        <end position="73"/>
    </location>
</feature>
<dbReference type="EMBL" id="LODT01000021">
    <property type="protein sequence ID" value="KYQ96829.1"/>
    <property type="molecule type" value="Genomic_DNA"/>
</dbReference>
<dbReference type="PANTHER" id="PTHR15231">
    <property type="entry name" value="PHOSPHATIDYLINOSITOL N-ACETYLGLUCOSAMINYLTRANSFERASE SUBUNIT H"/>
    <property type="match status" value="1"/>
</dbReference>
<dbReference type="PANTHER" id="PTHR15231:SF1">
    <property type="entry name" value="PHOSPHATIDYLINOSITOL N-ACETYLGLUCOSAMINYLTRANSFERASE SUBUNIT H"/>
    <property type="match status" value="1"/>
</dbReference>
<dbReference type="STRING" id="361077.A0A151ZSC7"/>
<keyword evidence="6" id="KW-1185">Reference proteome</keyword>
<reference evidence="5 6" key="1">
    <citation type="submission" date="2015-12" db="EMBL/GenBank/DDBJ databases">
        <title>Dictyostelia acquired genes for synthesis and detection of signals that induce cell-type specialization by lateral gene transfer from prokaryotes.</title>
        <authorList>
            <person name="Gloeckner G."/>
            <person name="Schaap P."/>
        </authorList>
    </citation>
    <scope>NUCLEOTIDE SEQUENCE [LARGE SCALE GENOMIC DNA]</scope>
    <source>
        <strain evidence="5 6">TK</strain>
    </source>
</reference>
<proteinExistence type="inferred from homology"/>